<dbReference type="PROSITE" id="PS51257">
    <property type="entry name" value="PROKAR_LIPOPROTEIN"/>
    <property type="match status" value="1"/>
</dbReference>
<protein>
    <submittedName>
        <fullName evidence="1">Uncharacterized protein</fullName>
    </submittedName>
</protein>
<evidence type="ECO:0000313" key="1">
    <source>
        <dbReference type="EMBL" id="UOX34291.1"/>
    </source>
</evidence>
<keyword evidence="2" id="KW-1185">Reference proteome</keyword>
<proteinExistence type="predicted"/>
<reference evidence="1" key="1">
    <citation type="submission" date="2021-12" db="EMBL/GenBank/DDBJ databases">
        <authorList>
            <person name="Cha I.-T."/>
            <person name="Lee K.-E."/>
            <person name="Park S.-J."/>
        </authorList>
    </citation>
    <scope>NUCLEOTIDE SEQUENCE</scope>
    <source>
        <strain evidence="1">YSM-43</strain>
    </source>
</reference>
<dbReference type="EMBL" id="CP090145">
    <property type="protein sequence ID" value="UOX34291.1"/>
    <property type="molecule type" value="Genomic_DNA"/>
</dbReference>
<evidence type="ECO:0000313" key="2">
    <source>
        <dbReference type="Proteomes" id="UP000830454"/>
    </source>
</evidence>
<gene>
    <name evidence="1" type="ORF">LXD69_01950</name>
</gene>
<dbReference type="RefSeq" id="WP_045972807.1">
    <property type="nucleotide sequence ID" value="NZ_CP090145.1"/>
</dbReference>
<reference evidence="1" key="2">
    <citation type="submission" date="2022-04" db="EMBL/GenBank/DDBJ databases">
        <title>Complete Genome Sequence of Flavobacterium sediminilitoris YSM-43, Isolated from a Tidal Sediment.</title>
        <authorList>
            <person name="Lee P.A."/>
        </authorList>
    </citation>
    <scope>NUCLEOTIDE SEQUENCE</scope>
    <source>
        <strain evidence="1">YSM-43</strain>
    </source>
</reference>
<organism evidence="1 2">
    <name type="scientific">Flavobacterium sediminilitoris</name>
    <dbReference type="NCBI Taxonomy" id="2024526"/>
    <lineage>
        <taxon>Bacteria</taxon>
        <taxon>Pseudomonadati</taxon>
        <taxon>Bacteroidota</taxon>
        <taxon>Flavobacteriia</taxon>
        <taxon>Flavobacteriales</taxon>
        <taxon>Flavobacteriaceae</taxon>
        <taxon>Flavobacterium</taxon>
    </lineage>
</organism>
<sequence length="172" mass="20253">MKKNLLIIMFFILISCKNEDNNFLNKVLIEYHESKNNYTSMITLDFNSSELYLLKIYNNQNSLLKTPDEYAENNGSIYKTEEKLDEDLKRINLTKQEVDELLGIIESFEKEDYKSKKGIGFIDGGFVNYHLVYKEKVVNIKRINDSSDKQVRFNNLVFDIIKKSNIDLKKDN</sequence>
<dbReference type="Proteomes" id="UP000830454">
    <property type="component" value="Chromosome"/>
</dbReference>
<accession>A0ABY4HPZ8</accession>
<name>A0ABY4HPZ8_9FLAO</name>